<name>K4AP59_SETIT</name>
<sequence>MPRRQRVRVRRRGRAPRQGERGRGAQAHGAADVPAGGACPRGAGGNHEQVNGRLYKSTCMNDAVLLPCSYQYDVIFRICVMGNRGIYEELHAFSILTCNVILPICMDVFHFF</sequence>
<protein>
    <submittedName>
        <fullName evidence="2">Uncharacterized protein</fullName>
    </submittedName>
</protein>
<evidence type="ECO:0000256" key="1">
    <source>
        <dbReference type="SAM" id="MobiDB-lite"/>
    </source>
</evidence>
<reference evidence="2" key="2">
    <citation type="submission" date="2018-08" db="UniProtKB">
        <authorList>
            <consortium name="EnsemblPlants"/>
        </authorList>
    </citation>
    <scope>IDENTIFICATION</scope>
    <source>
        <strain evidence="2">Yugu1</strain>
    </source>
</reference>
<evidence type="ECO:0000313" key="2">
    <source>
        <dbReference type="EnsemblPlants" id="KQK88305"/>
    </source>
</evidence>
<proteinExistence type="predicted"/>
<dbReference type="Proteomes" id="UP000004995">
    <property type="component" value="Unassembled WGS sequence"/>
</dbReference>
<dbReference type="InParanoid" id="K4AP59"/>
<reference evidence="3" key="1">
    <citation type="journal article" date="2012" name="Nat. Biotechnol.">
        <title>Reference genome sequence of the model plant Setaria.</title>
        <authorList>
            <person name="Bennetzen J.L."/>
            <person name="Schmutz J."/>
            <person name="Wang H."/>
            <person name="Percifield R."/>
            <person name="Hawkins J."/>
            <person name="Pontaroli A.C."/>
            <person name="Estep M."/>
            <person name="Feng L."/>
            <person name="Vaughn J.N."/>
            <person name="Grimwood J."/>
            <person name="Jenkins J."/>
            <person name="Barry K."/>
            <person name="Lindquist E."/>
            <person name="Hellsten U."/>
            <person name="Deshpande S."/>
            <person name="Wang X."/>
            <person name="Wu X."/>
            <person name="Mitros T."/>
            <person name="Triplett J."/>
            <person name="Yang X."/>
            <person name="Ye C.Y."/>
            <person name="Mauro-Herrera M."/>
            <person name="Wang L."/>
            <person name="Li P."/>
            <person name="Sharma M."/>
            <person name="Sharma R."/>
            <person name="Ronald P.C."/>
            <person name="Panaud O."/>
            <person name="Kellogg E.A."/>
            <person name="Brutnell T.P."/>
            <person name="Doust A.N."/>
            <person name="Tuskan G.A."/>
            <person name="Rokhsar D."/>
            <person name="Devos K.M."/>
        </authorList>
    </citation>
    <scope>NUCLEOTIDE SEQUENCE [LARGE SCALE GENOMIC DNA]</scope>
    <source>
        <strain evidence="3">cv. Yugu1</strain>
    </source>
</reference>
<evidence type="ECO:0000313" key="3">
    <source>
        <dbReference type="Proteomes" id="UP000004995"/>
    </source>
</evidence>
<dbReference type="EMBL" id="AGNK02005512">
    <property type="status" value="NOT_ANNOTATED_CDS"/>
    <property type="molecule type" value="Genomic_DNA"/>
</dbReference>
<feature type="compositionally biased region" description="Basic residues" evidence="1">
    <location>
        <begin position="1"/>
        <end position="15"/>
    </location>
</feature>
<dbReference type="HOGENOM" id="CLU_2150273_0_0_1"/>
<feature type="region of interest" description="Disordered" evidence="1">
    <location>
        <begin position="1"/>
        <end position="34"/>
    </location>
</feature>
<keyword evidence="3" id="KW-1185">Reference proteome</keyword>
<dbReference type="Gramene" id="KQK88305">
    <property type="protein sequence ID" value="KQK88305"/>
    <property type="gene ID" value="SETIT_040707mg"/>
</dbReference>
<organism evidence="2 3">
    <name type="scientific">Setaria italica</name>
    <name type="common">Foxtail millet</name>
    <name type="synonym">Panicum italicum</name>
    <dbReference type="NCBI Taxonomy" id="4555"/>
    <lineage>
        <taxon>Eukaryota</taxon>
        <taxon>Viridiplantae</taxon>
        <taxon>Streptophyta</taxon>
        <taxon>Embryophyta</taxon>
        <taxon>Tracheophyta</taxon>
        <taxon>Spermatophyta</taxon>
        <taxon>Magnoliopsida</taxon>
        <taxon>Liliopsida</taxon>
        <taxon>Poales</taxon>
        <taxon>Poaceae</taxon>
        <taxon>PACMAD clade</taxon>
        <taxon>Panicoideae</taxon>
        <taxon>Panicodae</taxon>
        <taxon>Paniceae</taxon>
        <taxon>Cenchrinae</taxon>
        <taxon>Setaria</taxon>
    </lineage>
</organism>
<feature type="compositionally biased region" description="Low complexity" evidence="1">
    <location>
        <begin position="24"/>
        <end position="34"/>
    </location>
</feature>
<dbReference type="AlphaFoldDB" id="K4AP59"/>
<dbReference type="EnsemblPlants" id="KQK88305">
    <property type="protein sequence ID" value="KQK88305"/>
    <property type="gene ID" value="SETIT_040707mg"/>
</dbReference>
<accession>K4AP59</accession>